<dbReference type="RefSeq" id="WP_143276352.1">
    <property type="nucleotide sequence ID" value="NZ_FWFG01000081.1"/>
</dbReference>
<keyword evidence="4" id="KW-1185">Reference proteome</keyword>
<dbReference type="EMBL" id="FWFG01000081">
    <property type="protein sequence ID" value="SLM93123.1"/>
    <property type="molecule type" value="Genomic_DNA"/>
</dbReference>
<dbReference type="Proteomes" id="UP000195981">
    <property type="component" value="Unassembled WGS sequence"/>
</dbReference>
<protein>
    <submittedName>
        <fullName evidence="3">Uncharacterized protein</fullName>
    </submittedName>
</protein>
<feature type="transmembrane region" description="Helical" evidence="2">
    <location>
        <begin position="20"/>
        <end position="42"/>
    </location>
</feature>
<keyword evidence="2" id="KW-1133">Transmembrane helix</keyword>
<evidence type="ECO:0000256" key="2">
    <source>
        <dbReference type="SAM" id="Phobius"/>
    </source>
</evidence>
<name>A0A1X6X346_9MICO</name>
<evidence type="ECO:0000313" key="4">
    <source>
        <dbReference type="Proteomes" id="UP000195981"/>
    </source>
</evidence>
<evidence type="ECO:0000256" key="1">
    <source>
        <dbReference type="SAM" id="MobiDB-lite"/>
    </source>
</evidence>
<reference evidence="3 4" key="1">
    <citation type="submission" date="2017-02" db="EMBL/GenBank/DDBJ databases">
        <authorList>
            <person name="Peterson S.W."/>
        </authorList>
    </citation>
    <scope>NUCLEOTIDE SEQUENCE [LARGE SCALE GENOMIC DNA]</scope>
    <source>
        <strain evidence="3 4">CIP104813</strain>
    </source>
</reference>
<sequence length="76" mass="7973">MLDRLLILAEGGAHASEGVSPFLIGGAAFAILMCLLGITYLFKGLNQVENRPSRDVVRAGETDAGTHGAHGSQRSH</sequence>
<evidence type="ECO:0000313" key="3">
    <source>
        <dbReference type="EMBL" id="SLM93123.1"/>
    </source>
</evidence>
<organism evidence="3 4">
    <name type="scientific">Brachybacterium nesterenkovii</name>
    <dbReference type="NCBI Taxonomy" id="47847"/>
    <lineage>
        <taxon>Bacteria</taxon>
        <taxon>Bacillati</taxon>
        <taxon>Actinomycetota</taxon>
        <taxon>Actinomycetes</taxon>
        <taxon>Micrococcales</taxon>
        <taxon>Dermabacteraceae</taxon>
        <taxon>Brachybacterium</taxon>
    </lineage>
</organism>
<feature type="region of interest" description="Disordered" evidence="1">
    <location>
        <begin position="56"/>
        <end position="76"/>
    </location>
</feature>
<dbReference type="OrthoDB" id="4794249at2"/>
<accession>A0A1X6X346</accession>
<keyword evidence="2" id="KW-0812">Transmembrane</keyword>
<gene>
    <name evidence="3" type="ORF">FM110_09375</name>
</gene>
<dbReference type="AlphaFoldDB" id="A0A1X6X346"/>
<keyword evidence="2" id="KW-0472">Membrane</keyword>
<proteinExistence type="predicted"/>